<evidence type="ECO:0000313" key="1">
    <source>
        <dbReference type="EMBL" id="KNZ62113.1"/>
    </source>
</evidence>
<comment type="caution">
    <text evidence="1">The sequence shown here is derived from an EMBL/GenBank/DDBJ whole genome shotgun (WGS) entry which is preliminary data.</text>
</comment>
<protein>
    <submittedName>
        <fullName evidence="1">Uncharacterized protein</fullName>
    </submittedName>
</protein>
<dbReference type="EMBL" id="LAVV01003466">
    <property type="protein sequence ID" value="KNZ62113.1"/>
    <property type="molecule type" value="Genomic_DNA"/>
</dbReference>
<keyword evidence="2" id="KW-1185">Reference proteome</keyword>
<proteinExistence type="predicted"/>
<name>A0A0L6VMX5_9BASI</name>
<dbReference type="VEuPathDB" id="FungiDB:VP01_1311g4"/>
<reference evidence="1 2" key="1">
    <citation type="submission" date="2015-08" db="EMBL/GenBank/DDBJ databases">
        <title>Next Generation Sequencing and Analysis of the Genome of Puccinia sorghi L Schw, the Causal Agent of Maize Common Rust.</title>
        <authorList>
            <person name="Rochi L."/>
            <person name="Burguener G."/>
            <person name="Darino M."/>
            <person name="Turjanski A."/>
            <person name="Kreff E."/>
            <person name="Dieguez M.J."/>
            <person name="Sacco F."/>
        </authorList>
    </citation>
    <scope>NUCLEOTIDE SEQUENCE [LARGE SCALE GENOMIC DNA]</scope>
    <source>
        <strain evidence="1 2">RO10H11247</strain>
    </source>
</reference>
<evidence type="ECO:0000313" key="2">
    <source>
        <dbReference type="Proteomes" id="UP000037035"/>
    </source>
</evidence>
<sequence>MSWWFFTISQESNNTYIHMKDGYIHDILVPKAMILTTQQEFLDEAVGNADAHCLAIDHLKVPETVTLININTLRKSK</sequence>
<organism evidence="1 2">
    <name type="scientific">Puccinia sorghi</name>
    <dbReference type="NCBI Taxonomy" id="27349"/>
    <lineage>
        <taxon>Eukaryota</taxon>
        <taxon>Fungi</taxon>
        <taxon>Dikarya</taxon>
        <taxon>Basidiomycota</taxon>
        <taxon>Pucciniomycotina</taxon>
        <taxon>Pucciniomycetes</taxon>
        <taxon>Pucciniales</taxon>
        <taxon>Pucciniaceae</taxon>
        <taxon>Puccinia</taxon>
    </lineage>
</organism>
<accession>A0A0L6VMX5</accession>
<gene>
    <name evidence="1" type="ORF">VP01_1311g4</name>
</gene>
<dbReference type="Proteomes" id="UP000037035">
    <property type="component" value="Unassembled WGS sequence"/>
</dbReference>
<dbReference type="AlphaFoldDB" id="A0A0L6VMX5"/>